<comment type="caution">
    <text evidence="4">The sequence shown here is derived from an EMBL/GenBank/DDBJ whole genome shotgun (WGS) entry which is preliminary data.</text>
</comment>
<organism evidence="4 5">
    <name type="scientific">Aspergillus viridinutans</name>
    <dbReference type="NCBI Taxonomy" id="75553"/>
    <lineage>
        <taxon>Eukaryota</taxon>
        <taxon>Fungi</taxon>
        <taxon>Dikarya</taxon>
        <taxon>Ascomycota</taxon>
        <taxon>Pezizomycotina</taxon>
        <taxon>Eurotiomycetes</taxon>
        <taxon>Eurotiomycetidae</taxon>
        <taxon>Eurotiales</taxon>
        <taxon>Aspergillaceae</taxon>
        <taxon>Aspergillus</taxon>
        <taxon>Aspergillus subgen. Fumigati</taxon>
    </lineage>
</organism>
<name>A0A9P3BYT7_ASPVI</name>
<keyword evidence="2 3" id="KW-0040">ANK repeat</keyword>
<feature type="repeat" description="ANK" evidence="3">
    <location>
        <begin position="48"/>
        <end position="80"/>
    </location>
</feature>
<dbReference type="SMART" id="SM00248">
    <property type="entry name" value="ANK"/>
    <property type="match status" value="7"/>
</dbReference>
<evidence type="ECO:0000256" key="2">
    <source>
        <dbReference type="ARBA" id="ARBA00023043"/>
    </source>
</evidence>
<dbReference type="GeneID" id="66937635"/>
<dbReference type="PROSITE" id="PS50088">
    <property type="entry name" value="ANK_REPEAT"/>
    <property type="match status" value="3"/>
</dbReference>
<evidence type="ECO:0000256" key="1">
    <source>
        <dbReference type="ARBA" id="ARBA00022737"/>
    </source>
</evidence>
<dbReference type="InterPro" id="IPR002110">
    <property type="entry name" value="Ankyrin_rpt"/>
</dbReference>
<evidence type="ECO:0000313" key="4">
    <source>
        <dbReference type="EMBL" id="GIK05540.1"/>
    </source>
</evidence>
<accession>A0A9P3BYT7</accession>
<evidence type="ECO:0000256" key="3">
    <source>
        <dbReference type="PROSITE-ProRule" id="PRU00023"/>
    </source>
</evidence>
<dbReference type="Pfam" id="PF00023">
    <property type="entry name" value="Ank"/>
    <property type="match status" value="1"/>
</dbReference>
<dbReference type="PANTHER" id="PTHR24173">
    <property type="entry name" value="ANKYRIN REPEAT CONTAINING"/>
    <property type="match status" value="1"/>
</dbReference>
<dbReference type="OrthoDB" id="366390at2759"/>
<dbReference type="PRINTS" id="PR01415">
    <property type="entry name" value="ANKYRIN"/>
</dbReference>
<reference evidence="4 5" key="1">
    <citation type="submission" date="2021-02" db="EMBL/GenBank/DDBJ databases">
        <title>Pan-genome distribution and transcriptional activeness of fungal secondary metabolism genes in Aspergillus section Fumigati.</title>
        <authorList>
            <person name="Takahashi H."/>
            <person name="Umemura M."/>
            <person name="Ninomiya A."/>
            <person name="Kusuya Y."/>
            <person name="Urayama S."/>
            <person name="Shimizu M."/>
            <person name="Watanabe A."/>
            <person name="Kamei K."/>
            <person name="Yaguchi T."/>
            <person name="Hagiwara D."/>
        </authorList>
    </citation>
    <scope>NUCLEOTIDE SEQUENCE [LARGE SCALE GENOMIC DNA]</scope>
    <source>
        <strain evidence="4 5">IFM 47045</strain>
    </source>
</reference>
<dbReference type="PROSITE" id="PS50297">
    <property type="entry name" value="ANK_REP_REGION"/>
    <property type="match status" value="3"/>
</dbReference>
<dbReference type="SUPFAM" id="SSF48403">
    <property type="entry name" value="Ankyrin repeat"/>
    <property type="match status" value="1"/>
</dbReference>
<dbReference type="PANTHER" id="PTHR24173:SF74">
    <property type="entry name" value="ANKYRIN REPEAT DOMAIN-CONTAINING PROTEIN 16"/>
    <property type="match status" value="1"/>
</dbReference>
<dbReference type="Pfam" id="PF12796">
    <property type="entry name" value="Ank_2"/>
    <property type="match status" value="2"/>
</dbReference>
<dbReference type="InterPro" id="IPR036770">
    <property type="entry name" value="Ankyrin_rpt-contain_sf"/>
</dbReference>
<keyword evidence="5" id="KW-1185">Reference proteome</keyword>
<dbReference type="RefSeq" id="XP_043128726.1">
    <property type="nucleotide sequence ID" value="XM_043272791.1"/>
</dbReference>
<proteinExistence type="predicted"/>
<protein>
    <recommendedName>
        <fullName evidence="6">Ankyrin</fullName>
    </recommendedName>
</protein>
<dbReference type="EMBL" id="BOPL01000009">
    <property type="protein sequence ID" value="GIK05540.1"/>
    <property type="molecule type" value="Genomic_DNA"/>
</dbReference>
<sequence length="248" mass="26880">MNDADLPGNFYLVEGLATPLVVASSVGYAELVETLLQHGAAVDMTGLDCLTPLMAAASAGHTKVMELLLAGGADASIQRDGRGSTALERTARWDHTAAVRLLLQFDPDQSSISWDIALAYAAEHGNIQMVRMFLDAGARTSVKYARFRPRLPLIFCAVDGDHPDVVSLLLERGEDIECRDVAAATPLIHAAKMGSPKVLEMLLRHGADVNARDRNDRSPLYWGRGTLEKEMVDMLLEYGAELEPHLGS</sequence>
<evidence type="ECO:0008006" key="6">
    <source>
        <dbReference type="Google" id="ProtNLM"/>
    </source>
</evidence>
<keyword evidence="1" id="KW-0677">Repeat</keyword>
<evidence type="ECO:0000313" key="5">
    <source>
        <dbReference type="Proteomes" id="UP000710440"/>
    </source>
</evidence>
<gene>
    <name evidence="4" type="ORF">Aspvir_009653</name>
</gene>
<dbReference type="Gene3D" id="1.25.40.20">
    <property type="entry name" value="Ankyrin repeat-containing domain"/>
    <property type="match status" value="2"/>
</dbReference>
<feature type="repeat" description="ANK" evidence="3">
    <location>
        <begin position="182"/>
        <end position="214"/>
    </location>
</feature>
<dbReference type="Proteomes" id="UP000710440">
    <property type="component" value="Unassembled WGS sequence"/>
</dbReference>
<dbReference type="AlphaFoldDB" id="A0A9P3BYT7"/>
<feature type="repeat" description="ANK" evidence="3">
    <location>
        <begin position="15"/>
        <end position="47"/>
    </location>
</feature>